<dbReference type="GO" id="GO:0009737">
    <property type="term" value="P:response to abscisic acid"/>
    <property type="evidence" value="ECO:0007669"/>
    <property type="project" value="TreeGrafter"/>
</dbReference>
<dbReference type="PANTHER" id="PTHR34671">
    <property type="entry name" value="EM-LIKE PROTEIN GEA1"/>
    <property type="match status" value="1"/>
</dbReference>
<dbReference type="Proteomes" id="UP000224567">
    <property type="component" value="Unassembled WGS sequence"/>
</dbReference>
<evidence type="ECO:0000313" key="3">
    <source>
        <dbReference type="Proteomes" id="UP000224567"/>
    </source>
</evidence>
<dbReference type="Pfam" id="PF00477">
    <property type="entry name" value="LEA_5"/>
    <property type="match status" value="1"/>
</dbReference>
<organism evidence="2 3">
    <name type="scientific">Capsicum baccatum</name>
    <name type="common">Peruvian pepper</name>
    <dbReference type="NCBI Taxonomy" id="33114"/>
    <lineage>
        <taxon>Eukaryota</taxon>
        <taxon>Viridiplantae</taxon>
        <taxon>Streptophyta</taxon>
        <taxon>Embryophyta</taxon>
        <taxon>Tracheophyta</taxon>
        <taxon>Spermatophyta</taxon>
        <taxon>Magnoliopsida</taxon>
        <taxon>eudicotyledons</taxon>
        <taxon>Gunneridae</taxon>
        <taxon>Pentapetalae</taxon>
        <taxon>asterids</taxon>
        <taxon>lamiids</taxon>
        <taxon>Solanales</taxon>
        <taxon>Solanaceae</taxon>
        <taxon>Solanoideae</taxon>
        <taxon>Capsiceae</taxon>
        <taxon>Capsicum</taxon>
    </lineage>
</organism>
<dbReference type="EMBL" id="MLFT02000003">
    <property type="protein sequence ID" value="PHT52553.1"/>
    <property type="molecule type" value="Genomic_DNA"/>
</dbReference>
<dbReference type="InterPro" id="IPR038956">
    <property type="entry name" value="LEA_5"/>
</dbReference>
<feature type="compositionally biased region" description="Basic and acidic residues" evidence="1">
    <location>
        <begin position="1"/>
        <end position="17"/>
    </location>
</feature>
<dbReference type="PANTHER" id="PTHR34671:SF11">
    <property type="entry name" value="EM-LIKE PROTEIN GEA1"/>
    <property type="match status" value="1"/>
</dbReference>
<dbReference type="AlphaFoldDB" id="A0A2G2X518"/>
<dbReference type="InterPro" id="IPR000389">
    <property type="entry name" value="Small_hydrophilic_seed_prot"/>
</dbReference>
<sequence>MASRQEKKSELKRRAEEGETLVYGGTGGKSLEDQEHLAEERNRGGQVRKDQLGTEGYQEIGRKRGLSMGDEFGGDRVKREGVEIDLSKYKTKG</sequence>
<comment type="caution">
    <text evidence="2">The sequence shown here is derived from an EMBL/GenBank/DDBJ whole genome shotgun (WGS) entry which is preliminary data.</text>
</comment>
<name>A0A2G2X518_CAPBA</name>
<evidence type="ECO:0000256" key="1">
    <source>
        <dbReference type="SAM" id="MobiDB-lite"/>
    </source>
</evidence>
<proteinExistence type="predicted"/>
<keyword evidence="3" id="KW-1185">Reference proteome</keyword>
<protein>
    <submittedName>
        <fullName evidence="2">Uncharacterized protein</fullName>
    </submittedName>
</protein>
<accession>A0A2G2X518</accession>
<reference evidence="3" key="2">
    <citation type="journal article" date="2017" name="J. Anim. Genet.">
        <title>Multiple reference genome sequences of hot pepper reveal the massive evolution of plant disease resistance genes by retroduplication.</title>
        <authorList>
            <person name="Kim S."/>
            <person name="Park J."/>
            <person name="Yeom S.-I."/>
            <person name="Kim Y.-M."/>
            <person name="Seo E."/>
            <person name="Kim K.-T."/>
            <person name="Kim M.-S."/>
            <person name="Lee J.M."/>
            <person name="Cheong K."/>
            <person name="Shin H.-S."/>
            <person name="Kim S.-B."/>
            <person name="Han K."/>
            <person name="Lee J."/>
            <person name="Park M."/>
            <person name="Lee H.-A."/>
            <person name="Lee H.-Y."/>
            <person name="Lee Y."/>
            <person name="Oh S."/>
            <person name="Lee J.H."/>
            <person name="Choi E."/>
            <person name="Choi E."/>
            <person name="Lee S.E."/>
            <person name="Jeon J."/>
            <person name="Kim H."/>
            <person name="Choi G."/>
            <person name="Song H."/>
            <person name="Lee J."/>
            <person name="Lee S.-C."/>
            <person name="Kwon J.-K."/>
            <person name="Lee H.-Y."/>
            <person name="Koo N."/>
            <person name="Hong Y."/>
            <person name="Kim R.W."/>
            <person name="Kang W.-H."/>
            <person name="Huh J.H."/>
            <person name="Kang B.-C."/>
            <person name="Yang T.-J."/>
            <person name="Lee Y.-H."/>
            <person name="Bennetzen J.L."/>
            <person name="Choi D."/>
        </authorList>
    </citation>
    <scope>NUCLEOTIDE SEQUENCE [LARGE SCALE GENOMIC DNA]</scope>
    <source>
        <strain evidence="3">cv. PBC81</strain>
    </source>
</reference>
<dbReference type="GO" id="GO:0005829">
    <property type="term" value="C:cytosol"/>
    <property type="evidence" value="ECO:0007669"/>
    <property type="project" value="TreeGrafter"/>
</dbReference>
<dbReference type="OrthoDB" id="540492at2759"/>
<evidence type="ECO:0000313" key="2">
    <source>
        <dbReference type="EMBL" id="PHT52553.1"/>
    </source>
</evidence>
<feature type="region of interest" description="Disordered" evidence="1">
    <location>
        <begin position="1"/>
        <end position="74"/>
    </location>
</feature>
<reference evidence="2 3" key="1">
    <citation type="journal article" date="2017" name="Genome Biol.">
        <title>New reference genome sequences of hot pepper reveal the massive evolution of plant disease-resistance genes by retroduplication.</title>
        <authorList>
            <person name="Kim S."/>
            <person name="Park J."/>
            <person name="Yeom S.I."/>
            <person name="Kim Y.M."/>
            <person name="Seo E."/>
            <person name="Kim K.T."/>
            <person name="Kim M.S."/>
            <person name="Lee J.M."/>
            <person name="Cheong K."/>
            <person name="Shin H.S."/>
            <person name="Kim S.B."/>
            <person name="Han K."/>
            <person name="Lee J."/>
            <person name="Park M."/>
            <person name="Lee H.A."/>
            <person name="Lee H.Y."/>
            <person name="Lee Y."/>
            <person name="Oh S."/>
            <person name="Lee J.H."/>
            <person name="Choi E."/>
            <person name="Choi E."/>
            <person name="Lee S.E."/>
            <person name="Jeon J."/>
            <person name="Kim H."/>
            <person name="Choi G."/>
            <person name="Song H."/>
            <person name="Lee J."/>
            <person name="Lee S.C."/>
            <person name="Kwon J.K."/>
            <person name="Lee H.Y."/>
            <person name="Koo N."/>
            <person name="Hong Y."/>
            <person name="Kim R.W."/>
            <person name="Kang W.H."/>
            <person name="Huh J.H."/>
            <person name="Kang B.C."/>
            <person name="Yang T.J."/>
            <person name="Lee Y.H."/>
            <person name="Bennetzen J.L."/>
            <person name="Choi D."/>
        </authorList>
    </citation>
    <scope>NUCLEOTIDE SEQUENCE [LARGE SCALE GENOMIC DNA]</scope>
    <source>
        <strain evidence="3">cv. PBC81</strain>
    </source>
</reference>
<dbReference type="STRING" id="33114.A0A2G2X518"/>
<gene>
    <name evidence="2" type="ORF">CQW23_07015</name>
</gene>
<feature type="compositionally biased region" description="Basic and acidic residues" evidence="1">
    <location>
        <begin position="30"/>
        <end position="52"/>
    </location>
</feature>